<reference evidence="1 2" key="1">
    <citation type="submission" date="2019-09" db="EMBL/GenBank/DDBJ databases">
        <title>Draft genome sequencing of Hungatella hathewayi 123Y-2.</title>
        <authorList>
            <person name="Lv Q."/>
            <person name="Li S."/>
        </authorList>
    </citation>
    <scope>NUCLEOTIDE SEQUENCE [LARGE SCALE GENOMIC DNA]</scope>
    <source>
        <strain evidence="1 2">123Y-2</strain>
    </source>
</reference>
<evidence type="ECO:0000313" key="1">
    <source>
        <dbReference type="EMBL" id="MUB64373.1"/>
    </source>
</evidence>
<gene>
    <name evidence="1" type="ORF">GNE07_15120</name>
</gene>
<proteinExistence type="predicted"/>
<comment type="caution">
    <text evidence="1">The sequence shown here is derived from an EMBL/GenBank/DDBJ whole genome shotgun (WGS) entry which is preliminary data.</text>
</comment>
<protein>
    <submittedName>
        <fullName evidence="1">Uncharacterized protein</fullName>
    </submittedName>
</protein>
<evidence type="ECO:0000313" key="2">
    <source>
        <dbReference type="Proteomes" id="UP000434223"/>
    </source>
</evidence>
<dbReference type="AlphaFoldDB" id="A0AAW9WJ08"/>
<name>A0AAW9WJ08_9FIRM</name>
<organism evidence="1 2">
    <name type="scientific">Hungatella hathewayi</name>
    <dbReference type="NCBI Taxonomy" id="154046"/>
    <lineage>
        <taxon>Bacteria</taxon>
        <taxon>Bacillati</taxon>
        <taxon>Bacillota</taxon>
        <taxon>Clostridia</taxon>
        <taxon>Lachnospirales</taxon>
        <taxon>Lachnospiraceae</taxon>
        <taxon>Hungatella</taxon>
    </lineage>
</organism>
<dbReference type="Proteomes" id="UP000434223">
    <property type="component" value="Unassembled WGS sequence"/>
</dbReference>
<sequence>MGKAAHKAMCYDAHINYGLILSRLQQETAYSRYSEKLKQAELLTINRLLETVLPQVANSIDMEDY</sequence>
<dbReference type="EMBL" id="WNME01000009">
    <property type="protein sequence ID" value="MUB64373.1"/>
    <property type="molecule type" value="Genomic_DNA"/>
</dbReference>
<accession>A0AAW9WJ08</accession>